<evidence type="ECO:0000313" key="3">
    <source>
        <dbReference type="EMBL" id="TXS91749.1"/>
    </source>
</evidence>
<dbReference type="InterPro" id="IPR036291">
    <property type="entry name" value="NAD(P)-bd_dom_sf"/>
</dbReference>
<dbReference type="PRINTS" id="PR00080">
    <property type="entry name" value="SDRFAMILY"/>
</dbReference>
<dbReference type="EMBL" id="VRYZ01000004">
    <property type="protein sequence ID" value="TXS91749.1"/>
    <property type="molecule type" value="Genomic_DNA"/>
</dbReference>
<dbReference type="InterPro" id="IPR020904">
    <property type="entry name" value="Sc_DH/Rdtase_CS"/>
</dbReference>
<proteinExistence type="inferred from homology"/>
<keyword evidence="4" id="KW-1185">Reference proteome</keyword>
<protein>
    <submittedName>
        <fullName evidence="3">SDR family oxidoreductase</fullName>
    </submittedName>
</protein>
<evidence type="ECO:0000259" key="2">
    <source>
        <dbReference type="SMART" id="SM00822"/>
    </source>
</evidence>
<comment type="caution">
    <text evidence="3">The sequence shown here is derived from an EMBL/GenBank/DDBJ whole genome shotgun (WGS) entry which is preliminary data.</text>
</comment>
<dbReference type="CDD" id="cd05233">
    <property type="entry name" value="SDR_c"/>
    <property type="match status" value="1"/>
</dbReference>
<dbReference type="NCBIfam" id="NF005853">
    <property type="entry name" value="PRK07774.1"/>
    <property type="match status" value="1"/>
</dbReference>
<dbReference type="Gene3D" id="3.40.50.720">
    <property type="entry name" value="NAD(P)-binding Rossmann-like Domain"/>
    <property type="match status" value="1"/>
</dbReference>
<organism evidence="3 4">
    <name type="scientific">Parahaliea aestuarii</name>
    <dbReference type="NCBI Taxonomy" id="1852021"/>
    <lineage>
        <taxon>Bacteria</taxon>
        <taxon>Pseudomonadati</taxon>
        <taxon>Pseudomonadota</taxon>
        <taxon>Gammaproteobacteria</taxon>
        <taxon>Cellvibrionales</taxon>
        <taxon>Halieaceae</taxon>
        <taxon>Parahaliea</taxon>
    </lineage>
</organism>
<dbReference type="FunFam" id="3.40.50.720:FF:000084">
    <property type="entry name" value="Short-chain dehydrogenase reductase"/>
    <property type="match status" value="1"/>
</dbReference>
<dbReference type="SMART" id="SM00822">
    <property type="entry name" value="PKS_KR"/>
    <property type="match status" value="1"/>
</dbReference>
<dbReference type="SUPFAM" id="SSF51735">
    <property type="entry name" value="NAD(P)-binding Rossmann-fold domains"/>
    <property type="match status" value="1"/>
</dbReference>
<dbReference type="GO" id="GO:0030497">
    <property type="term" value="P:fatty acid elongation"/>
    <property type="evidence" value="ECO:0007669"/>
    <property type="project" value="TreeGrafter"/>
</dbReference>
<sequence length="249" mass="25876">MMDFNGKTVIVTGAGGGIGEAYAKACAAKGMNVVIAELSEEGGKRVAAEIEASGARALFVKTDVGSEQSGRDCAAAAVEAFGAIDYLINNAAIFGDMKIEGYLTVDMDYLEKFMRINAHGALIMTRAVVDAMTAAGGGAIVNQSSTAAWMGMGFYGVAKLALNGITQSLAHELGGRNIRINAIAPGPTETGALQKTAGDYAKEMVKSMPIKRLGQPSDMADAALFLLSDEASWITGHVLNVDGGQFMRP</sequence>
<dbReference type="PRINTS" id="PR00081">
    <property type="entry name" value="GDHRDH"/>
</dbReference>
<dbReference type="Proteomes" id="UP000321933">
    <property type="component" value="Unassembled WGS sequence"/>
</dbReference>
<dbReference type="GO" id="GO:0016616">
    <property type="term" value="F:oxidoreductase activity, acting on the CH-OH group of donors, NAD or NADP as acceptor"/>
    <property type="evidence" value="ECO:0007669"/>
    <property type="project" value="UniProtKB-ARBA"/>
</dbReference>
<reference evidence="3 4" key="1">
    <citation type="submission" date="2019-08" db="EMBL/GenBank/DDBJ databases">
        <title>Parahaliea maris sp. nov., isolated from the surface seawater.</title>
        <authorList>
            <person name="Liu Y."/>
        </authorList>
    </citation>
    <scope>NUCLEOTIDE SEQUENCE [LARGE SCALE GENOMIC DNA]</scope>
    <source>
        <strain evidence="3 4">S2-26</strain>
    </source>
</reference>
<comment type="similarity">
    <text evidence="1">Belongs to the short-chain dehydrogenases/reductases (SDR) family.</text>
</comment>
<dbReference type="Pfam" id="PF13561">
    <property type="entry name" value="adh_short_C2"/>
    <property type="match status" value="1"/>
</dbReference>
<accession>A0A5C8ZV96</accession>
<dbReference type="NCBIfam" id="NF005559">
    <property type="entry name" value="PRK07231.1"/>
    <property type="match status" value="1"/>
</dbReference>
<dbReference type="OrthoDB" id="20590at2"/>
<evidence type="ECO:0000256" key="1">
    <source>
        <dbReference type="ARBA" id="ARBA00006484"/>
    </source>
</evidence>
<dbReference type="InterPro" id="IPR057326">
    <property type="entry name" value="KR_dom"/>
</dbReference>
<dbReference type="PROSITE" id="PS00061">
    <property type="entry name" value="ADH_SHORT"/>
    <property type="match status" value="1"/>
</dbReference>
<dbReference type="AlphaFoldDB" id="A0A5C8ZV96"/>
<name>A0A5C8ZV96_9GAMM</name>
<dbReference type="PANTHER" id="PTHR42760">
    <property type="entry name" value="SHORT-CHAIN DEHYDROGENASES/REDUCTASES FAMILY MEMBER"/>
    <property type="match status" value="1"/>
</dbReference>
<dbReference type="PANTHER" id="PTHR42760:SF40">
    <property type="entry name" value="3-OXOACYL-[ACYL-CARRIER-PROTEIN] REDUCTASE, CHLOROPLASTIC"/>
    <property type="match status" value="1"/>
</dbReference>
<evidence type="ECO:0000313" key="4">
    <source>
        <dbReference type="Proteomes" id="UP000321933"/>
    </source>
</evidence>
<gene>
    <name evidence="3" type="ORF">FVW59_11400</name>
</gene>
<feature type="domain" description="Ketoreductase" evidence="2">
    <location>
        <begin position="7"/>
        <end position="219"/>
    </location>
</feature>
<dbReference type="InterPro" id="IPR002347">
    <property type="entry name" value="SDR_fam"/>
</dbReference>